<accession>A0AAV0T6W4</accession>
<keyword evidence="3 6" id="KW-0812">Transmembrane</keyword>
<comment type="subcellular location">
    <subcellularLocation>
        <location evidence="1">Membrane</location>
        <topology evidence="1">Multi-pass membrane protein</topology>
    </subcellularLocation>
</comment>
<dbReference type="AlphaFoldDB" id="A0AAV0T6W4"/>
<name>A0AAV0T6W4_9STRA</name>
<keyword evidence="2" id="KW-0813">Transport</keyword>
<dbReference type="Proteomes" id="UP001162029">
    <property type="component" value="Unassembled WGS sequence"/>
</dbReference>
<dbReference type="EMBL" id="CANTFM010000240">
    <property type="protein sequence ID" value="CAI5716002.1"/>
    <property type="molecule type" value="Genomic_DNA"/>
</dbReference>
<protein>
    <recommendedName>
        <fullName evidence="7">ABC-2 type transporter transmembrane domain-containing protein</fullName>
    </recommendedName>
</protein>
<evidence type="ECO:0000259" key="7">
    <source>
        <dbReference type="Pfam" id="PF01061"/>
    </source>
</evidence>
<dbReference type="PANTHER" id="PTHR19241">
    <property type="entry name" value="ATP-BINDING CASSETTE TRANSPORTER"/>
    <property type="match status" value="1"/>
</dbReference>
<gene>
    <name evidence="8" type="ORF">PDE001_LOCUS1426</name>
</gene>
<dbReference type="InterPro" id="IPR013525">
    <property type="entry name" value="ABC2_TM"/>
</dbReference>
<keyword evidence="5 6" id="KW-0472">Membrane</keyword>
<evidence type="ECO:0000256" key="4">
    <source>
        <dbReference type="ARBA" id="ARBA00022989"/>
    </source>
</evidence>
<keyword evidence="9" id="KW-1185">Reference proteome</keyword>
<keyword evidence="4 6" id="KW-1133">Transmembrane helix</keyword>
<dbReference type="GO" id="GO:0016020">
    <property type="term" value="C:membrane"/>
    <property type="evidence" value="ECO:0007669"/>
    <property type="project" value="UniProtKB-SubCell"/>
</dbReference>
<evidence type="ECO:0000256" key="3">
    <source>
        <dbReference type="ARBA" id="ARBA00022692"/>
    </source>
</evidence>
<sequence>MLEVIGAGVGHDAGPTDFVDVFKKSEEKRILDADLAQEGVTIPSPNYPEMVFTQKRAASSWTQARFLVGRFMNMYWRTPSYNLTRFIVTFLLALVFGLLFLNGDYQTYQGINGGVGTSSQISGVLCSAPNEQRFYRVACSRSPLTSCNQEPKRFRKDELEKSEMTVSTEKLF</sequence>
<proteinExistence type="predicted"/>
<dbReference type="GO" id="GO:0140359">
    <property type="term" value="F:ABC-type transporter activity"/>
    <property type="evidence" value="ECO:0007669"/>
    <property type="project" value="InterPro"/>
</dbReference>
<evidence type="ECO:0000256" key="1">
    <source>
        <dbReference type="ARBA" id="ARBA00004141"/>
    </source>
</evidence>
<evidence type="ECO:0000313" key="9">
    <source>
        <dbReference type="Proteomes" id="UP001162029"/>
    </source>
</evidence>
<feature type="transmembrane region" description="Helical" evidence="6">
    <location>
        <begin position="83"/>
        <end position="101"/>
    </location>
</feature>
<feature type="domain" description="ABC-2 type transporter transmembrane" evidence="7">
    <location>
        <begin position="62"/>
        <end position="108"/>
    </location>
</feature>
<dbReference type="Pfam" id="PF01061">
    <property type="entry name" value="ABC2_membrane"/>
    <property type="match status" value="1"/>
</dbReference>
<evidence type="ECO:0000256" key="6">
    <source>
        <dbReference type="SAM" id="Phobius"/>
    </source>
</evidence>
<evidence type="ECO:0000256" key="2">
    <source>
        <dbReference type="ARBA" id="ARBA00022448"/>
    </source>
</evidence>
<comment type="caution">
    <text evidence="8">The sequence shown here is derived from an EMBL/GenBank/DDBJ whole genome shotgun (WGS) entry which is preliminary data.</text>
</comment>
<evidence type="ECO:0000313" key="8">
    <source>
        <dbReference type="EMBL" id="CAI5716002.1"/>
    </source>
</evidence>
<reference evidence="8" key="1">
    <citation type="submission" date="2022-12" db="EMBL/GenBank/DDBJ databases">
        <authorList>
            <person name="Webb A."/>
        </authorList>
    </citation>
    <scope>NUCLEOTIDE SEQUENCE</scope>
    <source>
        <strain evidence="8">Pd1</strain>
    </source>
</reference>
<evidence type="ECO:0000256" key="5">
    <source>
        <dbReference type="ARBA" id="ARBA00023136"/>
    </source>
</evidence>
<organism evidence="8 9">
    <name type="scientific">Peronospora destructor</name>
    <dbReference type="NCBI Taxonomy" id="86335"/>
    <lineage>
        <taxon>Eukaryota</taxon>
        <taxon>Sar</taxon>
        <taxon>Stramenopiles</taxon>
        <taxon>Oomycota</taxon>
        <taxon>Peronosporomycetes</taxon>
        <taxon>Peronosporales</taxon>
        <taxon>Peronosporaceae</taxon>
        <taxon>Peronospora</taxon>
    </lineage>
</organism>